<name>A0ABS4L0S1_STRAV</name>
<evidence type="ECO:0000313" key="3">
    <source>
        <dbReference type="Proteomes" id="UP001519310"/>
    </source>
</evidence>
<reference evidence="2 3" key="1">
    <citation type="submission" date="2021-03" db="EMBL/GenBank/DDBJ databases">
        <title>Genomic Encyclopedia of Type Strains, Phase IV (KMG-IV): sequencing the most valuable type-strain genomes for metagenomic binning, comparative biology and taxonomic classification.</title>
        <authorList>
            <person name="Goeker M."/>
        </authorList>
    </citation>
    <scope>NUCLEOTIDE SEQUENCE [LARGE SCALE GENOMIC DNA]</scope>
    <source>
        <strain evidence="2 3">DSM 40526</strain>
    </source>
</reference>
<feature type="signal peptide" evidence="1">
    <location>
        <begin position="1"/>
        <end position="32"/>
    </location>
</feature>
<dbReference type="RefSeq" id="WP_189967814.1">
    <property type="nucleotide sequence ID" value="NZ_BMVL01000004.1"/>
</dbReference>
<evidence type="ECO:0000313" key="2">
    <source>
        <dbReference type="EMBL" id="MBP2035882.1"/>
    </source>
</evidence>
<dbReference type="Proteomes" id="UP001519310">
    <property type="component" value="Unassembled WGS sequence"/>
</dbReference>
<dbReference type="Gene3D" id="3.90.1720.10">
    <property type="entry name" value="endopeptidase domain like (from Nostoc punctiforme)"/>
    <property type="match status" value="1"/>
</dbReference>
<comment type="caution">
    <text evidence="2">The sequence shown here is derived from an EMBL/GenBank/DDBJ whole genome shotgun (WGS) entry which is preliminary data.</text>
</comment>
<keyword evidence="3" id="KW-1185">Reference proteome</keyword>
<dbReference type="EMBL" id="JAGGLQ010000002">
    <property type="protein sequence ID" value="MBP2035882.1"/>
    <property type="molecule type" value="Genomic_DNA"/>
</dbReference>
<protein>
    <recommendedName>
        <fullName evidence="4">NlpC/P60 family protein</fullName>
    </recommendedName>
</protein>
<dbReference type="InterPro" id="IPR038765">
    <property type="entry name" value="Papain-like_cys_pep_sf"/>
</dbReference>
<accession>A0ABS4L0S1</accession>
<organism evidence="2 3">
    <name type="scientific">Streptomyces avidinii</name>
    <dbReference type="NCBI Taxonomy" id="1895"/>
    <lineage>
        <taxon>Bacteria</taxon>
        <taxon>Bacillati</taxon>
        <taxon>Actinomycetota</taxon>
        <taxon>Actinomycetes</taxon>
        <taxon>Kitasatosporales</taxon>
        <taxon>Streptomycetaceae</taxon>
        <taxon>Streptomyces</taxon>
    </lineage>
</organism>
<dbReference type="SUPFAM" id="SSF54001">
    <property type="entry name" value="Cysteine proteinases"/>
    <property type="match status" value="1"/>
</dbReference>
<sequence>MSKKTTRRWGVAALTAVLCAGSVALSAPSAPAAPSVSAASAAWATAEVGGALAPWADRAGSAPAVQAAPRITRAQVLARAKTWLTANNGRPVPYSQNKRWKDGYRQDCSGYVSMALGLSKPGPNTVSLKNDGFTRRISMKDLAPGDLVIKANSNNPDNRHVVIFDGWANNAHTVYKSYEQAGGVGTRWKQHSYGVNGRDGYHAYRPVNIVG</sequence>
<proteinExistence type="predicted"/>
<gene>
    <name evidence="2" type="ORF">J2Z77_001669</name>
</gene>
<feature type="chain" id="PRO_5045992620" description="NlpC/P60 family protein" evidence="1">
    <location>
        <begin position="33"/>
        <end position="211"/>
    </location>
</feature>
<evidence type="ECO:0008006" key="4">
    <source>
        <dbReference type="Google" id="ProtNLM"/>
    </source>
</evidence>
<keyword evidence="1" id="KW-0732">Signal</keyword>
<evidence type="ECO:0000256" key="1">
    <source>
        <dbReference type="SAM" id="SignalP"/>
    </source>
</evidence>